<keyword evidence="12" id="KW-1185">Reference proteome</keyword>
<keyword evidence="6 9" id="KW-1133">Transmembrane helix</keyword>
<gene>
    <name evidence="11" type="ORF">Bandiella_00171</name>
</gene>
<accession>A0ABZ0UJ16</accession>
<dbReference type="EMBL" id="CP110820">
    <property type="protein sequence ID" value="WPX96068.1"/>
    <property type="molecule type" value="Genomic_DNA"/>
</dbReference>
<evidence type="ECO:0000313" key="12">
    <source>
        <dbReference type="Proteomes" id="UP001327219"/>
    </source>
</evidence>
<feature type="transmembrane region" description="Helical" evidence="9">
    <location>
        <begin position="7"/>
        <end position="23"/>
    </location>
</feature>
<keyword evidence="4 11" id="KW-0132">Cell division</keyword>
<dbReference type="InterPro" id="IPR013685">
    <property type="entry name" value="POTRA_FtsQ_type"/>
</dbReference>
<reference evidence="11 12" key="1">
    <citation type="submission" date="2022-11" db="EMBL/GenBank/DDBJ databases">
        <title>Host association and intracellularity evolved multiple times independently in the Rickettsiales.</title>
        <authorList>
            <person name="Castelli M."/>
            <person name="Nardi T."/>
            <person name="Gammuto L."/>
            <person name="Bellinzona G."/>
            <person name="Sabaneyeva E."/>
            <person name="Potekhin A."/>
            <person name="Serra V."/>
            <person name="Petroni G."/>
            <person name="Sassera D."/>
        </authorList>
    </citation>
    <scope>NUCLEOTIDE SEQUENCE [LARGE SCALE GENOMIC DNA]</scope>
    <source>
        <strain evidence="11 12">NDG2</strain>
    </source>
</reference>
<dbReference type="InterPro" id="IPR005548">
    <property type="entry name" value="Cell_div_FtsQ/DivIB_C"/>
</dbReference>
<dbReference type="Gene3D" id="3.10.20.310">
    <property type="entry name" value="membrane protein fhac"/>
    <property type="match status" value="1"/>
</dbReference>
<proteinExistence type="predicted"/>
<evidence type="ECO:0000256" key="5">
    <source>
        <dbReference type="ARBA" id="ARBA00022692"/>
    </source>
</evidence>
<keyword evidence="7 9" id="KW-0472">Membrane</keyword>
<evidence type="ECO:0000256" key="6">
    <source>
        <dbReference type="ARBA" id="ARBA00022989"/>
    </source>
</evidence>
<evidence type="ECO:0000313" key="11">
    <source>
        <dbReference type="EMBL" id="WPX96068.1"/>
    </source>
</evidence>
<evidence type="ECO:0000256" key="1">
    <source>
        <dbReference type="ARBA" id="ARBA00004370"/>
    </source>
</evidence>
<evidence type="ECO:0000256" key="8">
    <source>
        <dbReference type="ARBA" id="ARBA00023306"/>
    </source>
</evidence>
<evidence type="ECO:0000256" key="4">
    <source>
        <dbReference type="ARBA" id="ARBA00022618"/>
    </source>
</evidence>
<sequence>MLRKKLLKFFVIIFCITVPWHFLQNTHYGQKLLRSLILKFDDLTQVKEIQVIGNHLLTTANILEIVNIKKGDTLYKQSAQNVRDKLLSENEIKDVSVQINYSGVIKIAVEEREPFAIWWHNNTPWLIDKDGKKILQIYDKQGYNDLIIIFGKNIEDKLNVFLNIVSAWTLYREIITMHYIGNRRWDIYLNNNIVIKLPEQNIGAALEYAGKLLGNTRYKNKVDIIDLRLYPKKIFLKIKDKV</sequence>
<dbReference type="InterPro" id="IPR026579">
    <property type="entry name" value="FtsQ"/>
</dbReference>
<dbReference type="RefSeq" id="WP_323733009.1">
    <property type="nucleotide sequence ID" value="NZ_CP110820.1"/>
</dbReference>
<evidence type="ECO:0000259" key="10">
    <source>
        <dbReference type="PROSITE" id="PS51779"/>
    </source>
</evidence>
<feature type="domain" description="POTRA" evidence="10">
    <location>
        <begin position="44"/>
        <end position="112"/>
    </location>
</feature>
<protein>
    <submittedName>
        <fullName evidence="11">Cell division protein FtsQ</fullName>
    </submittedName>
</protein>
<dbReference type="Proteomes" id="UP001327219">
    <property type="component" value="Chromosome"/>
</dbReference>
<dbReference type="Pfam" id="PF08478">
    <property type="entry name" value="POTRA_1"/>
    <property type="match status" value="1"/>
</dbReference>
<dbReference type="PANTHER" id="PTHR35851">
    <property type="entry name" value="CELL DIVISION PROTEIN FTSQ"/>
    <property type="match status" value="1"/>
</dbReference>
<keyword evidence="2" id="KW-1003">Cell membrane</keyword>
<keyword evidence="5 9" id="KW-0812">Transmembrane</keyword>
<dbReference type="Pfam" id="PF03799">
    <property type="entry name" value="FtsQ_DivIB_C"/>
    <property type="match status" value="1"/>
</dbReference>
<name>A0ABZ0UJ16_9RICK</name>
<organism evidence="11 12">
    <name type="scientific">Candidatus Bandiella euplotis</name>
    <dbReference type="NCBI Taxonomy" id="1664265"/>
    <lineage>
        <taxon>Bacteria</taxon>
        <taxon>Pseudomonadati</taxon>
        <taxon>Pseudomonadota</taxon>
        <taxon>Alphaproteobacteria</taxon>
        <taxon>Rickettsiales</taxon>
        <taxon>Candidatus Midichloriaceae</taxon>
        <taxon>Candidatus Bandiella</taxon>
    </lineage>
</organism>
<dbReference type="InterPro" id="IPR034746">
    <property type="entry name" value="POTRA"/>
</dbReference>
<evidence type="ECO:0000256" key="9">
    <source>
        <dbReference type="SAM" id="Phobius"/>
    </source>
</evidence>
<dbReference type="PROSITE" id="PS51779">
    <property type="entry name" value="POTRA"/>
    <property type="match status" value="1"/>
</dbReference>
<keyword evidence="8" id="KW-0131">Cell cycle</keyword>
<evidence type="ECO:0000256" key="3">
    <source>
        <dbReference type="ARBA" id="ARBA00022519"/>
    </source>
</evidence>
<evidence type="ECO:0000256" key="2">
    <source>
        <dbReference type="ARBA" id="ARBA00022475"/>
    </source>
</evidence>
<dbReference type="GO" id="GO:0051301">
    <property type="term" value="P:cell division"/>
    <property type="evidence" value="ECO:0007669"/>
    <property type="project" value="UniProtKB-KW"/>
</dbReference>
<dbReference type="PANTHER" id="PTHR35851:SF1">
    <property type="entry name" value="CELL DIVISION PROTEIN FTSQ"/>
    <property type="match status" value="1"/>
</dbReference>
<comment type="subcellular location">
    <subcellularLocation>
        <location evidence="1">Membrane</location>
    </subcellularLocation>
</comment>
<keyword evidence="3" id="KW-0997">Cell inner membrane</keyword>
<evidence type="ECO:0000256" key="7">
    <source>
        <dbReference type="ARBA" id="ARBA00023136"/>
    </source>
</evidence>